<organism evidence="13">
    <name type="scientific">Lotus japonicus</name>
    <name type="common">Lotus corniculatus var. japonicus</name>
    <dbReference type="NCBI Taxonomy" id="34305"/>
    <lineage>
        <taxon>Eukaryota</taxon>
        <taxon>Viridiplantae</taxon>
        <taxon>Streptophyta</taxon>
        <taxon>Embryophyta</taxon>
        <taxon>Tracheophyta</taxon>
        <taxon>Spermatophyta</taxon>
        <taxon>Magnoliopsida</taxon>
        <taxon>eudicotyledons</taxon>
        <taxon>Gunneridae</taxon>
        <taxon>Pentapetalae</taxon>
        <taxon>rosids</taxon>
        <taxon>fabids</taxon>
        <taxon>Fabales</taxon>
        <taxon>Fabaceae</taxon>
        <taxon>Papilionoideae</taxon>
        <taxon>50 kb inversion clade</taxon>
        <taxon>NPAAA clade</taxon>
        <taxon>Hologalegina</taxon>
        <taxon>robinioid clade</taxon>
        <taxon>Loteae</taxon>
        <taxon>Lotus</taxon>
    </lineage>
</organism>
<evidence type="ECO:0000259" key="12">
    <source>
        <dbReference type="Pfam" id="PF14932"/>
    </source>
</evidence>
<proteinExistence type="evidence at transcript level"/>
<keyword evidence="8" id="KW-0206">Cytoskeleton</keyword>
<evidence type="ECO:0000256" key="10">
    <source>
        <dbReference type="SAM" id="Coils"/>
    </source>
</evidence>
<keyword evidence="11" id="KW-0472">Membrane</keyword>
<evidence type="ECO:0000256" key="5">
    <source>
        <dbReference type="ARBA" id="ARBA00022701"/>
    </source>
</evidence>
<dbReference type="GO" id="GO:0005874">
    <property type="term" value="C:microtubule"/>
    <property type="evidence" value="ECO:0007669"/>
    <property type="project" value="UniProtKB-KW"/>
</dbReference>
<dbReference type="GO" id="GO:0031023">
    <property type="term" value="P:microtubule organizing center organization"/>
    <property type="evidence" value="ECO:0007669"/>
    <property type="project" value="TreeGrafter"/>
</dbReference>
<evidence type="ECO:0000256" key="4">
    <source>
        <dbReference type="ARBA" id="ARBA00022618"/>
    </source>
</evidence>
<feature type="transmembrane region" description="Helical" evidence="11">
    <location>
        <begin position="233"/>
        <end position="250"/>
    </location>
</feature>
<evidence type="ECO:0000313" key="13">
    <source>
        <dbReference type="EMBL" id="AFK45279.1"/>
    </source>
</evidence>
<evidence type="ECO:0000256" key="11">
    <source>
        <dbReference type="SAM" id="Phobius"/>
    </source>
</evidence>
<dbReference type="Pfam" id="PF14932">
    <property type="entry name" value="HAUS-augmin3"/>
    <property type="match status" value="1"/>
</dbReference>
<evidence type="ECO:0000256" key="3">
    <source>
        <dbReference type="ARBA" id="ARBA00022490"/>
    </source>
</evidence>
<evidence type="ECO:0000256" key="7">
    <source>
        <dbReference type="ARBA" id="ARBA00023054"/>
    </source>
</evidence>
<accession>I3SYD7</accession>
<evidence type="ECO:0000256" key="8">
    <source>
        <dbReference type="ARBA" id="ARBA00023212"/>
    </source>
</evidence>
<evidence type="ECO:0000256" key="9">
    <source>
        <dbReference type="ARBA" id="ARBA00023306"/>
    </source>
</evidence>
<evidence type="ECO:0000256" key="6">
    <source>
        <dbReference type="ARBA" id="ARBA00022776"/>
    </source>
</evidence>
<keyword evidence="3" id="KW-0963">Cytoplasm</keyword>
<dbReference type="InterPro" id="IPR032733">
    <property type="entry name" value="HAUS3_N"/>
</dbReference>
<reference evidence="13" key="1">
    <citation type="submission" date="2012-05" db="EMBL/GenBank/DDBJ databases">
        <authorList>
            <person name="Krishnakumar V."/>
            <person name="Cheung F."/>
            <person name="Xiao Y."/>
            <person name="Chan A."/>
            <person name="Moskal W.A."/>
            <person name="Town C.D."/>
        </authorList>
    </citation>
    <scope>NUCLEOTIDE SEQUENCE</scope>
</reference>
<feature type="domain" description="HAUS augmin-like complex subunit 3 N-terminal" evidence="12">
    <location>
        <begin position="28"/>
        <end position="226"/>
    </location>
</feature>
<keyword evidence="9" id="KW-0131">Cell cycle</keyword>
<dbReference type="GO" id="GO:0005815">
    <property type="term" value="C:microtubule organizing center"/>
    <property type="evidence" value="ECO:0007669"/>
    <property type="project" value="TreeGrafter"/>
</dbReference>
<dbReference type="GO" id="GO:0070652">
    <property type="term" value="C:HAUS complex"/>
    <property type="evidence" value="ECO:0007669"/>
    <property type="project" value="InterPro"/>
</dbReference>
<keyword evidence="11" id="KW-1133">Transmembrane helix</keyword>
<dbReference type="GO" id="GO:0051301">
    <property type="term" value="P:cell division"/>
    <property type="evidence" value="ECO:0007669"/>
    <property type="project" value="UniProtKB-KW"/>
</dbReference>
<dbReference type="GO" id="GO:0072686">
    <property type="term" value="C:mitotic spindle"/>
    <property type="evidence" value="ECO:0007669"/>
    <property type="project" value="TreeGrafter"/>
</dbReference>
<keyword evidence="4" id="KW-0132">Cell division</keyword>
<name>I3SYD7_LOTJA</name>
<feature type="coiled-coil region" evidence="10">
    <location>
        <begin position="101"/>
        <end position="135"/>
    </location>
</feature>
<dbReference type="EMBL" id="BT145485">
    <property type="protein sequence ID" value="AFK45279.1"/>
    <property type="molecule type" value="mRNA"/>
</dbReference>
<keyword evidence="5" id="KW-0493">Microtubule</keyword>
<evidence type="ECO:0000256" key="1">
    <source>
        <dbReference type="ARBA" id="ARBA00004186"/>
    </source>
</evidence>
<dbReference type="GO" id="GO:0051225">
    <property type="term" value="P:spindle assembly"/>
    <property type="evidence" value="ECO:0007669"/>
    <property type="project" value="InterPro"/>
</dbReference>
<protein>
    <recommendedName>
        <fullName evidence="12">HAUS augmin-like complex subunit 3 N-terminal domain-containing protein</fullName>
    </recommendedName>
</protein>
<dbReference type="PANTHER" id="PTHR19378:SF0">
    <property type="entry name" value="HAUS AUGMIN-LIKE COMPLEX SUBUNIT 3"/>
    <property type="match status" value="1"/>
</dbReference>
<comment type="subcellular location">
    <subcellularLocation>
        <location evidence="1">Cytoplasm</location>
        <location evidence="1">Cytoskeleton</location>
        <location evidence="1">Spindle</location>
    </subcellularLocation>
</comment>
<comment type="similarity">
    <text evidence="2">Belongs to the HAUS3 family.</text>
</comment>
<sequence>MSGGRLCALLGELGLESGGSLDPDSFEWPFQYEDTRPILHWICSTLRPSNILSHSELSQFEQFKQQGNLLEGQDLDFAFDSISAFSDTTDDQEALFGPLNFKDIKEATQAYKSEAADLQRQLSQLQSQFDMLSTQASNLTQGRRARVAATSLVNGHLTAVDDSLSVRNLQMNAVLGRITSTSQELAHYHSGQEDGIYLAYSDFNQFLLGDSSCLKELNQWFAKQLDTVCAQKAYFHYLLLSMFFLGYILCS</sequence>
<dbReference type="PANTHER" id="PTHR19378">
    <property type="entry name" value="GOLGIN- RELATED"/>
    <property type="match status" value="1"/>
</dbReference>
<dbReference type="AlphaFoldDB" id="I3SYD7"/>
<evidence type="ECO:0000256" key="2">
    <source>
        <dbReference type="ARBA" id="ARBA00009645"/>
    </source>
</evidence>
<keyword evidence="11" id="KW-0812">Transmembrane</keyword>
<keyword evidence="7 10" id="KW-0175">Coiled coil</keyword>
<keyword evidence="6" id="KW-0498">Mitosis</keyword>
<dbReference type="InterPro" id="IPR026206">
    <property type="entry name" value="HAUS3"/>
</dbReference>